<organism evidence="1 2">
    <name type="scientific">Aquincola agrisoli</name>
    <dbReference type="NCBI Taxonomy" id="3119538"/>
    <lineage>
        <taxon>Bacteria</taxon>
        <taxon>Pseudomonadati</taxon>
        <taxon>Pseudomonadota</taxon>
        <taxon>Betaproteobacteria</taxon>
        <taxon>Burkholderiales</taxon>
        <taxon>Sphaerotilaceae</taxon>
        <taxon>Aquincola</taxon>
    </lineage>
</organism>
<keyword evidence="2" id="KW-1185">Reference proteome</keyword>
<evidence type="ECO:0000313" key="1">
    <source>
        <dbReference type="EMBL" id="MEF7616238.1"/>
    </source>
</evidence>
<dbReference type="AlphaFoldDB" id="A0AAW9QIQ5"/>
<comment type="caution">
    <text evidence="1">The sequence shown here is derived from an EMBL/GenBank/DDBJ whole genome shotgun (WGS) entry which is preliminary data.</text>
</comment>
<protein>
    <submittedName>
        <fullName evidence="1">Uncharacterized protein</fullName>
    </submittedName>
</protein>
<dbReference type="EMBL" id="JAZIBG010000038">
    <property type="protein sequence ID" value="MEF7616238.1"/>
    <property type="molecule type" value="Genomic_DNA"/>
</dbReference>
<evidence type="ECO:0000313" key="2">
    <source>
        <dbReference type="Proteomes" id="UP001336250"/>
    </source>
</evidence>
<reference evidence="1 2" key="1">
    <citation type="submission" date="2024-02" db="EMBL/GenBank/DDBJ databases">
        <title>Genome sequence of Aquincola sp. MAHUQ-54.</title>
        <authorList>
            <person name="Huq M.A."/>
        </authorList>
    </citation>
    <scope>NUCLEOTIDE SEQUENCE [LARGE SCALE GENOMIC DNA]</scope>
    <source>
        <strain evidence="1 2">MAHUQ-54</strain>
    </source>
</reference>
<accession>A0AAW9QIQ5</accession>
<dbReference type="Proteomes" id="UP001336250">
    <property type="component" value="Unassembled WGS sequence"/>
</dbReference>
<gene>
    <name evidence="1" type="ORF">V4F39_20150</name>
</gene>
<name>A0AAW9QIQ5_9BURK</name>
<dbReference type="RefSeq" id="WP_332291687.1">
    <property type="nucleotide sequence ID" value="NZ_JAZIBG010000038.1"/>
</dbReference>
<proteinExistence type="predicted"/>
<sequence>MTTPHREATSLLRLRRGEGRWLDAGRRLRIVLQHGSLHWKAAPLFDGLPAGEGRLTAGDSSVLYGWLWLQADRDTEVLCLAPAPAGALWREAARAAARALHAAARVAAATLQRAGGRRAC</sequence>